<organism evidence="1 2">
    <name type="scientific">Alistipes putredinis DSM 17216</name>
    <dbReference type="NCBI Taxonomy" id="445970"/>
    <lineage>
        <taxon>Bacteria</taxon>
        <taxon>Pseudomonadati</taxon>
        <taxon>Bacteroidota</taxon>
        <taxon>Bacteroidia</taxon>
        <taxon>Bacteroidales</taxon>
        <taxon>Rikenellaceae</taxon>
        <taxon>Alistipes</taxon>
    </lineage>
</organism>
<dbReference type="HOGENOM" id="CLU_2165628_0_0_10"/>
<proteinExistence type="predicted"/>
<name>B0MVD0_9BACT</name>
<reference evidence="1" key="2">
    <citation type="submission" date="2013-09" db="EMBL/GenBank/DDBJ databases">
        <title>Draft genome sequence of Alistipes putredinis (DSM 17216).</title>
        <authorList>
            <person name="Sudarsanam P."/>
            <person name="Ley R."/>
            <person name="Guruge J."/>
            <person name="Turnbaugh P.J."/>
            <person name="Mahowald M."/>
            <person name="Liep D."/>
            <person name="Gordon J."/>
        </authorList>
    </citation>
    <scope>NUCLEOTIDE SEQUENCE</scope>
    <source>
        <strain evidence="1">DSM 17216</strain>
    </source>
</reference>
<dbReference type="Proteomes" id="UP000005819">
    <property type="component" value="Unassembled WGS sequence"/>
</dbReference>
<evidence type="ECO:0000313" key="2">
    <source>
        <dbReference type="Proteomes" id="UP000005819"/>
    </source>
</evidence>
<reference evidence="1" key="1">
    <citation type="submission" date="2007-10" db="EMBL/GenBank/DDBJ databases">
        <authorList>
            <person name="Fulton L."/>
            <person name="Clifton S."/>
            <person name="Fulton B."/>
            <person name="Xu J."/>
            <person name="Minx P."/>
            <person name="Pepin K.H."/>
            <person name="Johnson M."/>
            <person name="Thiruvilangam P."/>
            <person name="Bhonagiri V."/>
            <person name="Nash W.E."/>
            <person name="Mardis E.R."/>
            <person name="Wilson R.K."/>
        </authorList>
    </citation>
    <scope>NUCLEOTIDE SEQUENCE [LARGE SCALE GENOMIC DNA]</scope>
    <source>
        <strain evidence="1">DSM 17216</strain>
    </source>
</reference>
<protein>
    <submittedName>
        <fullName evidence="1">Uncharacterized protein</fullName>
    </submittedName>
</protein>
<gene>
    <name evidence="1" type="ORF">ALIPUT_01077</name>
</gene>
<evidence type="ECO:0000313" key="1">
    <source>
        <dbReference type="EMBL" id="EDS04015.1"/>
    </source>
</evidence>
<accession>B0MVD0</accession>
<dbReference type="AlphaFoldDB" id="B0MVD0"/>
<sequence length="110" mass="12615">MAILEALISPVFQFRIQFVERRKIALIRCIEHYVAAIVVLRRSLEFRVTVWLKELFAQFVLPFALLAAHRAIAVSHQRQKQQHRDPGADFVARGRSTACIDGDEHCQTAC</sequence>
<dbReference type="EMBL" id="ABFK02000017">
    <property type="protein sequence ID" value="EDS04015.1"/>
    <property type="molecule type" value="Genomic_DNA"/>
</dbReference>
<keyword evidence="2" id="KW-1185">Reference proteome</keyword>
<comment type="caution">
    <text evidence="1">The sequence shown here is derived from an EMBL/GenBank/DDBJ whole genome shotgun (WGS) entry which is preliminary data.</text>
</comment>